<evidence type="ECO:0000313" key="3">
    <source>
        <dbReference type="Proteomes" id="UP000322159"/>
    </source>
</evidence>
<organism evidence="2 3">
    <name type="scientific">Protaetiibacter larvae</name>
    <dbReference type="NCBI Taxonomy" id="2592654"/>
    <lineage>
        <taxon>Bacteria</taxon>
        <taxon>Bacillati</taxon>
        <taxon>Actinomycetota</taxon>
        <taxon>Actinomycetes</taxon>
        <taxon>Micrococcales</taxon>
        <taxon>Microbacteriaceae</taxon>
        <taxon>Protaetiibacter</taxon>
    </lineage>
</organism>
<keyword evidence="1" id="KW-0812">Transmembrane</keyword>
<accession>A0A5C1Y7N1</accession>
<keyword evidence="1" id="KW-1133">Transmembrane helix</keyword>
<feature type="transmembrane region" description="Helical" evidence="1">
    <location>
        <begin position="20"/>
        <end position="41"/>
    </location>
</feature>
<name>A0A5C1Y7N1_9MICO</name>
<dbReference type="RefSeq" id="WP_149325090.1">
    <property type="nucleotide sequence ID" value="NZ_CP043504.1"/>
</dbReference>
<keyword evidence="3" id="KW-1185">Reference proteome</keyword>
<dbReference type="OrthoDB" id="5125431at2"/>
<keyword evidence="1" id="KW-0472">Membrane</keyword>
<dbReference type="KEGG" id="lyk:FLP23_06420"/>
<evidence type="ECO:0000313" key="2">
    <source>
        <dbReference type="EMBL" id="QEO09670.1"/>
    </source>
</evidence>
<protein>
    <submittedName>
        <fullName evidence="2">Uncharacterized protein</fullName>
    </submittedName>
</protein>
<reference evidence="2 3" key="1">
    <citation type="submission" date="2019-09" db="EMBL/GenBank/DDBJ databases">
        <title>Genome sequencing of strain KACC 19322.</title>
        <authorList>
            <person name="Heo J."/>
            <person name="Kim S.-J."/>
            <person name="Kim J.-S."/>
            <person name="Hong S.-B."/>
            <person name="Kwon S.-W."/>
        </authorList>
    </citation>
    <scope>NUCLEOTIDE SEQUENCE [LARGE SCALE GENOMIC DNA]</scope>
    <source>
        <strain evidence="2 3">KACC 19322</strain>
    </source>
</reference>
<dbReference type="EMBL" id="CP043504">
    <property type="protein sequence ID" value="QEO09670.1"/>
    <property type="molecule type" value="Genomic_DNA"/>
</dbReference>
<dbReference type="AlphaFoldDB" id="A0A5C1Y7N1"/>
<sequence length="257" mass="27983">MAWWNNFVDWFYSEDGQRVLTSVVIPFLAIVVAGVIGALIGRAATKRIVAQRDHETRAAAVSALISAGQNAARWHSQTPAAREHAERLANDADVLVRLLPISGASYAADWASHQLADMRTNSVSFSYQADQTLSEYRERLVLWLHKPSKGRKLFAADLERWRYEAQAADPLIVEQQKWAEDQFTAVTHEPVVHADEVPLPVETAVFETPVIETAAVETAPEAPAEGADAGIPADPYAAPVAPVFPPAESTAEPKLGA</sequence>
<dbReference type="Proteomes" id="UP000322159">
    <property type="component" value="Chromosome"/>
</dbReference>
<gene>
    <name evidence="2" type="ORF">FLP23_06420</name>
</gene>
<evidence type="ECO:0000256" key="1">
    <source>
        <dbReference type="SAM" id="Phobius"/>
    </source>
</evidence>
<proteinExistence type="predicted"/>